<sequence>MSARLRRFPLADRGHAVGLGLCFLFLVWANIVTPLWADDYCRTAPFSLTSPVLLAWRDYFQWTGRFFATALTYFALATLPPWWMIGFDILNALVFVGLIDTVLRLGWIAGGNPVKASRGFLAGVTDMVVVGLLVWWLPRTIGEVALWKTGAIGYLWPVAGELWLLRRMLEGRATGRFWIGPFAFFIANFLEPLSLAMSGVFALYGVRQRRQGRPVPLALIVGQVLGTMVLLGAPGNFARTHVVASSSAMDRVAGIVSNLGSLFDPCWIVALVLIVLCFVGRPAGGRVLAAGRGWVFLPLALVYMATLLGVPRAALAARVSFPASMFLVCYVAALFLLRPVGPVRDRLVGVMAVMLVGVHLAVCIADLTRVAAISRAWAADPQLARGAGSHAVLPLVKIGRKTLYVRKDIMFAGLTPNPAHFINACYARAKGVASVVAR</sequence>
<keyword evidence="3" id="KW-1185">Reference proteome</keyword>
<feature type="transmembrane region" description="Helical" evidence="1">
    <location>
        <begin position="323"/>
        <end position="341"/>
    </location>
</feature>
<feature type="transmembrane region" description="Helical" evidence="1">
    <location>
        <begin position="177"/>
        <end position="204"/>
    </location>
</feature>
<dbReference type="EMBL" id="JABEQK010000003">
    <property type="protein sequence ID" value="MBB2204567.1"/>
    <property type="molecule type" value="Genomic_DNA"/>
</dbReference>
<dbReference type="AlphaFoldDB" id="A0A7W4KCS3"/>
<feature type="transmembrane region" description="Helical" evidence="1">
    <location>
        <begin position="293"/>
        <end position="311"/>
    </location>
</feature>
<feature type="transmembrane region" description="Helical" evidence="1">
    <location>
        <begin position="259"/>
        <end position="281"/>
    </location>
</feature>
<keyword evidence="1" id="KW-0812">Transmembrane</keyword>
<feature type="transmembrane region" description="Helical" evidence="1">
    <location>
        <begin position="347"/>
        <end position="367"/>
    </location>
</feature>
<keyword evidence="1" id="KW-0472">Membrane</keyword>
<evidence type="ECO:0000313" key="3">
    <source>
        <dbReference type="Proteomes" id="UP000540556"/>
    </source>
</evidence>
<reference evidence="2 3" key="1">
    <citation type="submission" date="2020-04" db="EMBL/GenBank/DDBJ databases">
        <title>Description of novel Gluconacetobacter.</title>
        <authorList>
            <person name="Sombolestani A."/>
        </authorList>
    </citation>
    <scope>NUCLEOTIDE SEQUENCE [LARGE SCALE GENOMIC DNA]</scope>
    <source>
        <strain evidence="2 3">LMG 27800</strain>
    </source>
</reference>
<evidence type="ECO:0000313" key="2">
    <source>
        <dbReference type="EMBL" id="MBB2204567.1"/>
    </source>
</evidence>
<dbReference type="Pfam" id="PF19528">
    <property type="entry name" value="DUF6056"/>
    <property type="match status" value="1"/>
</dbReference>
<feature type="transmembrane region" description="Helical" evidence="1">
    <location>
        <begin position="216"/>
        <end position="238"/>
    </location>
</feature>
<accession>A0A7W4KCS3</accession>
<feature type="transmembrane region" description="Helical" evidence="1">
    <location>
        <begin position="119"/>
        <end position="138"/>
    </location>
</feature>
<dbReference type="Proteomes" id="UP000540556">
    <property type="component" value="Unassembled WGS sequence"/>
</dbReference>
<keyword evidence="1" id="KW-1133">Transmembrane helix</keyword>
<organism evidence="2 3">
    <name type="scientific">Gluconacetobacter takamatsuzukensis</name>
    <dbReference type="NCBI Taxonomy" id="1286190"/>
    <lineage>
        <taxon>Bacteria</taxon>
        <taxon>Pseudomonadati</taxon>
        <taxon>Pseudomonadota</taxon>
        <taxon>Alphaproteobacteria</taxon>
        <taxon>Acetobacterales</taxon>
        <taxon>Acetobacteraceae</taxon>
        <taxon>Gluconacetobacter</taxon>
    </lineage>
</organism>
<evidence type="ECO:0000256" key="1">
    <source>
        <dbReference type="SAM" id="Phobius"/>
    </source>
</evidence>
<name>A0A7W4KCS3_9PROT</name>
<protein>
    <submittedName>
        <fullName evidence="2">Uncharacterized protein</fullName>
    </submittedName>
</protein>
<gene>
    <name evidence="2" type="ORF">HLH27_05965</name>
</gene>
<dbReference type="RefSeq" id="WP_182948633.1">
    <property type="nucleotide sequence ID" value="NZ_JABEQK010000003.1"/>
</dbReference>
<dbReference type="InterPro" id="IPR045691">
    <property type="entry name" value="DUF6056"/>
</dbReference>
<feature type="transmembrane region" description="Helical" evidence="1">
    <location>
        <begin position="82"/>
        <end position="107"/>
    </location>
</feature>
<comment type="caution">
    <text evidence="2">The sequence shown here is derived from an EMBL/GenBank/DDBJ whole genome shotgun (WGS) entry which is preliminary data.</text>
</comment>
<proteinExistence type="predicted"/>